<reference evidence="1 2" key="2">
    <citation type="journal article" date="2022" name="Mol. Ecol. Resour.">
        <title>The genomes of chicory, endive, great burdock and yacon provide insights into Asteraceae paleo-polyploidization history and plant inulin production.</title>
        <authorList>
            <person name="Fan W."/>
            <person name="Wang S."/>
            <person name="Wang H."/>
            <person name="Wang A."/>
            <person name="Jiang F."/>
            <person name="Liu H."/>
            <person name="Zhao H."/>
            <person name="Xu D."/>
            <person name="Zhang Y."/>
        </authorList>
    </citation>
    <scope>NUCLEOTIDE SEQUENCE [LARGE SCALE GENOMIC DNA]</scope>
    <source>
        <strain evidence="2">cv. Yunnan</strain>
        <tissue evidence="1">Leaves</tissue>
    </source>
</reference>
<dbReference type="Proteomes" id="UP001056120">
    <property type="component" value="Linkage Group LG04"/>
</dbReference>
<dbReference type="EMBL" id="CM042021">
    <property type="protein sequence ID" value="KAI3819157.1"/>
    <property type="molecule type" value="Genomic_DNA"/>
</dbReference>
<gene>
    <name evidence="1" type="ORF">L1987_12982</name>
</gene>
<protein>
    <submittedName>
        <fullName evidence="1">Uncharacterized protein</fullName>
    </submittedName>
</protein>
<accession>A0ACB9JFN1</accession>
<evidence type="ECO:0000313" key="1">
    <source>
        <dbReference type="EMBL" id="KAI3819157.1"/>
    </source>
</evidence>
<comment type="caution">
    <text evidence="1">The sequence shown here is derived from an EMBL/GenBank/DDBJ whole genome shotgun (WGS) entry which is preliminary data.</text>
</comment>
<evidence type="ECO:0000313" key="2">
    <source>
        <dbReference type="Proteomes" id="UP001056120"/>
    </source>
</evidence>
<keyword evidence="2" id="KW-1185">Reference proteome</keyword>
<proteinExistence type="predicted"/>
<name>A0ACB9JFN1_9ASTR</name>
<sequence>METPTTTVPDHSTKGSQLKSSSFRLRSPSLNSVRLRRIFDLFDTNHDDLITVDELSRALILLGLDTNMNELDSIIRTFIQPGNTGLTFDDFQALHKEIDDLFFRLDDNDDLNNHDEDHDEVAGSGGSDGDKQEEVDMTEAFKVFDEDGDGYISATELQTVLVKLGFAEGNEIGRVEMMISSVDRNRDGRVDFTEFKDMMRNVIVLSGTGGWQEISAGGGFVL</sequence>
<organism evidence="1 2">
    <name type="scientific">Smallanthus sonchifolius</name>
    <dbReference type="NCBI Taxonomy" id="185202"/>
    <lineage>
        <taxon>Eukaryota</taxon>
        <taxon>Viridiplantae</taxon>
        <taxon>Streptophyta</taxon>
        <taxon>Embryophyta</taxon>
        <taxon>Tracheophyta</taxon>
        <taxon>Spermatophyta</taxon>
        <taxon>Magnoliopsida</taxon>
        <taxon>eudicotyledons</taxon>
        <taxon>Gunneridae</taxon>
        <taxon>Pentapetalae</taxon>
        <taxon>asterids</taxon>
        <taxon>campanulids</taxon>
        <taxon>Asterales</taxon>
        <taxon>Asteraceae</taxon>
        <taxon>Asteroideae</taxon>
        <taxon>Heliantheae alliance</taxon>
        <taxon>Millerieae</taxon>
        <taxon>Smallanthus</taxon>
    </lineage>
</organism>
<reference evidence="2" key="1">
    <citation type="journal article" date="2022" name="Mol. Ecol. Resour.">
        <title>The genomes of chicory, endive, great burdock and yacon provide insights into Asteraceae palaeo-polyploidization history and plant inulin production.</title>
        <authorList>
            <person name="Fan W."/>
            <person name="Wang S."/>
            <person name="Wang H."/>
            <person name="Wang A."/>
            <person name="Jiang F."/>
            <person name="Liu H."/>
            <person name="Zhao H."/>
            <person name="Xu D."/>
            <person name="Zhang Y."/>
        </authorList>
    </citation>
    <scope>NUCLEOTIDE SEQUENCE [LARGE SCALE GENOMIC DNA]</scope>
    <source>
        <strain evidence="2">cv. Yunnan</strain>
    </source>
</reference>